<name>A0A8H3A849_9AGAM</name>
<gene>
    <name evidence="3" type="ORF">RDB_LOCUS13095</name>
</gene>
<sequence>MDPLASITQTPSPETDDNDATFAHPAPSARTKSTKSRASTVTKNSNAGFSTTSCATENARAALTEIAPDGYRCLITRQLYDLECCHLVPRCTRVAIRLQLENVWGIETKKFRIYDAYNMLWLDASTHRSFDNCKWVLLPTKEDLAAVVAFDSSRVGNTRASSNYLEVHEYPFESLGLLQSHVHPLYVVYDVGTKVHSMLDPELNTKLGCPLIETPESDPYQAPSDSSHLPSTSGSRYDRSTQNQERDERHRRRNETSGAQNPLPSGRGAGAGAPQGRDCTAVTSTTDKYLPTPDQSMYSADRECRLEATSGTNFPSLHWVSPDDWVAGVKSSVCEDPHSGGTEGARQALVEYRREVARVAPCGPWEEWIPEYELV</sequence>
<feature type="compositionally biased region" description="Basic and acidic residues" evidence="1">
    <location>
        <begin position="236"/>
        <end position="248"/>
    </location>
</feature>
<comment type="caution">
    <text evidence="3">The sequence shown here is derived from an EMBL/GenBank/DDBJ whole genome shotgun (WGS) entry which is preliminary data.</text>
</comment>
<evidence type="ECO:0000313" key="3">
    <source>
        <dbReference type="EMBL" id="CAE6404980.1"/>
    </source>
</evidence>
<protein>
    <recommendedName>
        <fullName evidence="2">HNH nuclease domain-containing protein</fullName>
    </recommendedName>
</protein>
<evidence type="ECO:0000256" key="1">
    <source>
        <dbReference type="SAM" id="MobiDB-lite"/>
    </source>
</evidence>
<dbReference type="AlphaFoldDB" id="A0A8H3A849"/>
<reference evidence="3" key="1">
    <citation type="submission" date="2021-01" db="EMBL/GenBank/DDBJ databases">
        <authorList>
            <person name="Kaushik A."/>
        </authorList>
    </citation>
    <scope>NUCLEOTIDE SEQUENCE</scope>
    <source>
        <strain evidence="3">AG3-T5</strain>
    </source>
</reference>
<feature type="region of interest" description="Disordered" evidence="1">
    <location>
        <begin position="209"/>
        <end position="295"/>
    </location>
</feature>
<feature type="compositionally biased region" description="Polar residues" evidence="1">
    <location>
        <begin position="223"/>
        <end position="235"/>
    </location>
</feature>
<dbReference type="InterPro" id="IPR003615">
    <property type="entry name" value="HNH_nuc"/>
</dbReference>
<proteinExistence type="predicted"/>
<feature type="domain" description="HNH nuclease" evidence="2">
    <location>
        <begin position="73"/>
        <end position="136"/>
    </location>
</feature>
<dbReference type="EMBL" id="CAJMWW010000051">
    <property type="protein sequence ID" value="CAE6404980.1"/>
    <property type="molecule type" value="Genomic_DNA"/>
</dbReference>
<feature type="compositionally biased region" description="Polar residues" evidence="1">
    <location>
        <begin position="1"/>
        <end position="13"/>
    </location>
</feature>
<accession>A0A8H3A849</accession>
<dbReference type="Proteomes" id="UP000663841">
    <property type="component" value="Unassembled WGS sequence"/>
</dbReference>
<organism evidence="3 4">
    <name type="scientific">Rhizoctonia solani</name>
    <dbReference type="NCBI Taxonomy" id="456999"/>
    <lineage>
        <taxon>Eukaryota</taxon>
        <taxon>Fungi</taxon>
        <taxon>Dikarya</taxon>
        <taxon>Basidiomycota</taxon>
        <taxon>Agaricomycotina</taxon>
        <taxon>Agaricomycetes</taxon>
        <taxon>Cantharellales</taxon>
        <taxon>Ceratobasidiaceae</taxon>
        <taxon>Rhizoctonia</taxon>
    </lineage>
</organism>
<evidence type="ECO:0000259" key="2">
    <source>
        <dbReference type="Pfam" id="PF13391"/>
    </source>
</evidence>
<feature type="compositionally biased region" description="Polar residues" evidence="1">
    <location>
        <begin position="281"/>
        <end position="295"/>
    </location>
</feature>
<feature type="region of interest" description="Disordered" evidence="1">
    <location>
        <begin position="1"/>
        <end position="44"/>
    </location>
</feature>
<evidence type="ECO:0000313" key="4">
    <source>
        <dbReference type="Proteomes" id="UP000663841"/>
    </source>
</evidence>
<dbReference type="Pfam" id="PF13391">
    <property type="entry name" value="HNH_2"/>
    <property type="match status" value="1"/>
</dbReference>